<dbReference type="Gene3D" id="1.20.1250.20">
    <property type="entry name" value="MFS general substrate transporter like domains"/>
    <property type="match status" value="1"/>
</dbReference>
<dbReference type="Proteomes" id="UP001500121">
    <property type="component" value="Unassembled WGS sequence"/>
</dbReference>
<keyword evidence="5 6" id="KW-0472">Membrane</keyword>
<keyword evidence="4 6" id="KW-1133">Transmembrane helix</keyword>
<feature type="transmembrane region" description="Helical" evidence="6">
    <location>
        <begin position="287"/>
        <end position="304"/>
    </location>
</feature>
<dbReference type="PANTHER" id="PTHR23513:SF11">
    <property type="entry name" value="STAPHYLOFERRIN A TRANSPORTER"/>
    <property type="match status" value="1"/>
</dbReference>
<name>A0ABP8YQG2_9MICO</name>
<feature type="transmembrane region" description="Helical" evidence="6">
    <location>
        <begin position="54"/>
        <end position="74"/>
    </location>
</feature>
<feature type="transmembrane region" description="Helical" evidence="6">
    <location>
        <begin position="369"/>
        <end position="390"/>
    </location>
</feature>
<feature type="transmembrane region" description="Helical" evidence="6">
    <location>
        <begin position="138"/>
        <end position="160"/>
    </location>
</feature>
<keyword evidence="8" id="KW-1185">Reference proteome</keyword>
<feature type="transmembrane region" description="Helical" evidence="6">
    <location>
        <begin position="20"/>
        <end position="42"/>
    </location>
</feature>
<sequence>MTDTRTTYRSVFASRGYPALYGGTALNMTASSLQVLAFSVAVYDSTRSPAWSSIAFAAGFLPQVIGGAVLPSLADRVPARLLLPVGAVVRLVSAALLASGALGLGGGLAVVAVAAVLQPLFGAGQSALVSRLLDGDRYVLGRSLFTVTSMVAQLVGIAVGGATLQALGPAPALLIAAGMQLVSAVVFAVGLPSLPVVRVDRPRWHPAETLHGYRAVLRVPVLRGLLLLWWTPLGLFVGAESLAVAYAGALRADGWTTALLIGATPAGALLGEVLVGRLCLPSTRERLVLPLLLLVGVGLLPLALTPPPLVAAALLLVAAVGLAYELGRQQVFRDALPVGGEAVGFGLLGVGMMTGQGVGPLLAGPLGSALGVGPAMAVCGLLVLGSAVLLRRVAVGAGDREPAATVGA</sequence>
<organism evidence="7 8">
    <name type="scientific">Amnibacterium soli</name>
    <dbReference type="NCBI Taxonomy" id="1282736"/>
    <lineage>
        <taxon>Bacteria</taxon>
        <taxon>Bacillati</taxon>
        <taxon>Actinomycetota</taxon>
        <taxon>Actinomycetes</taxon>
        <taxon>Micrococcales</taxon>
        <taxon>Microbacteriaceae</taxon>
        <taxon>Amnibacterium</taxon>
    </lineage>
</organism>
<dbReference type="InterPro" id="IPR036259">
    <property type="entry name" value="MFS_trans_sf"/>
</dbReference>
<evidence type="ECO:0008006" key="9">
    <source>
        <dbReference type="Google" id="ProtNLM"/>
    </source>
</evidence>
<feature type="transmembrane region" description="Helical" evidence="6">
    <location>
        <begin position="227"/>
        <end position="249"/>
    </location>
</feature>
<feature type="transmembrane region" description="Helical" evidence="6">
    <location>
        <begin position="339"/>
        <end position="363"/>
    </location>
</feature>
<evidence type="ECO:0000256" key="2">
    <source>
        <dbReference type="ARBA" id="ARBA00022475"/>
    </source>
</evidence>
<evidence type="ECO:0000313" key="8">
    <source>
        <dbReference type="Proteomes" id="UP001500121"/>
    </source>
</evidence>
<comment type="caution">
    <text evidence="7">The sequence shown here is derived from an EMBL/GenBank/DDBJ whole genome shotgun (WGS) entry which is preliminary data.</text>
</comment>
<dbReference type="RefSeq" id="WP_345478834.1">
    <property type="nucleotide sequence ID" value="NZ_BAABLP010000001.1"/>
</dbReference>
<dbReference type="SUPFAM" id="SSF103473">
    <property type="entry name" value="MFS general substrate transporter"/>
    <property type="match status" value="1"/>
</dbReference>
<protein>
    <recommendedName>
        <fullName evidence="9">MFS transporter</fullName>
    </recommendedName>
</protein>
<gene>
    <name evidence="7" type="ORF">GCM10025783_00110</name>
</gene>
<evidence type="ECO:0000313" key="7">
    <source>
        <dbReference type="EMBL" id="GAA4734502.1"/>
    </source>
</evidence>
<evidence type="ECO:0000256" key="5">
    <source>
        <dbReference type="ARBA" id="ARBA00023136"/>
    </source>
</evidence>
<dbReference type="Pfam" id="PF07690">
    <property type="entry name" value="MFS_1"/>
    <property type="match status" value="1"/>
</dbReference>
<keyword evidence="2" id="KW-1003">Cell membrane</keyword>
<dbReference type="PANTHER" id="PTHR23513">
    <property type="entry name" value="INTEGRAL MEMBRANE EFFLUX PROTEIN-RELATED"/>
    <property type="match status" value="1"/>
</dbReference>
<feature type="transmembrane region" description="Helical" evidence="6">
    <location>
        <begin position="255"/>
        <end position="275"/>
    </location>
</feature>
<dbReference type="EMBL" id="BAABLP010000001">
    <property type="protein sequence ID" value="GAA4734502.1"/>
    <property type="molecule type" value="Genomic_DNA"/>
</dbReference>
<evidence type="ECO:0000256" key="3">
    <source>
        <dbReference type="ARBA" id="ARBA00022692"/>
    </source>
</evidence>
<evidence type="ECO:0000256" key="1">
    <source>
        <dbReference type="ARBA" id="ARBA00004651"/>
    </source>
</evidence>
<evidence type="ECO:0000256" key="4">
    <source>
        <dbReference type="ARBA" id="ARBA00022989"/>
    </source>
</evidence>
<comment type="subcellular location">
    <subcellularLocation>
        <location evidence="1">Cell membrane</location>
        <topology evidence="1">Multi-pass membrane protein</topology>
    </subcellularLocation>
</comment>
<dbReference type="InterPro" id="IPR011701">
    <property type="entry name" value="MFS"/>
</dbReference>
<evidence type="ECO:0000256" key="6">
    <source>
        <dbReference type="SAM" id="Phobius"/>
    </source>
</evidence>
<reference evidence="8" key="1">
    <citation type="journal article" date="2019" name="Int. J. Syst. Evol. Microbiol.">
        <title>The Global Catalogue of Microorganisms (GCM) 10K type strain sequencing project: providing services to taxonomists for standard genome sequencing and annotation.</title>
        <authorList>
            <consortium name="The Broad Institute Genomics Platform"/>
            <consortium name="The Broad Institute Genome Sequencing Center for Infectious Disease"/>
            <person name="Wu L."/>
            <person name="Ma J."/>
        </authorList>
    </citation>
    <scope>NUCLEOTIDE SEQUENCE [LARGE SCALE GENOMIC DNA]</scope>
    <source>
        <strain evidence="8">JCM 19015</strain>
    </source>
</reference>
<feature type="transmembrane region" description="Helical" evidence="6">
    <location>
        <begin position="172"/>
        <end position="194"/>
    </location>
</feature>
<proteinExistence type="predicted"/>
<keyword evidence="3 6" id="KW-0812">Transmembrane</keyword>
<accession>A0ABP8YQG2</accession>
<feature type="transmembrane region" description="Helical" evidence="6">
    <location>
        <begin position="310"/>
        <end position="327"/>
    </location>
</feature>